<name>A0A6H3NWR4_9LEPT</name>
<accession>A0A6H3NWR4</accession>
<evidence type="ECO:0000313" key="2">
    <source>
        <dbReference type="EMBL" id="TGN14994.1"/>
    </source>
</evidence>
<gene>
    <name evidence="2" type="ORF">EHR08_01430</name>
</gene>
<dbReference type="OrthoDB" id="345832at2"/>
<dbReference type="AlphaFoldDB" id="A0A6H3NWR4"/>
<dbReference type="EMBL" id="RQHU01000005">
    <property type="protein sequence ID" value="TGN14994.1"/>
    <property type="molecule type" value="Genomic_DNA"/>
</dbReference>
<feature type="region of interest" description="Disordered" evidence="1">
    <location>
        <begin position="86"/>
        <end position="131"/>
    </location>
</feature>
<keyword evidence="3" id="KW-1185">Reference proteome</keyword>
<proteinExistence type="predicted"/>
<evidence type="ECO:0008006" key="4">
    <source>
        <dbReference type="Google" id="ProtNLM"/>
    </source>
</evidence>
<evidence type="ECO:0000256" key="1">
    <source>
        <dbReference type="SAM" id="MobiDB-lite"/>
    </source>
</evidence>
<feature type="compositionally biased region" description="Low complexity" evidence="1">
    <location>
        <begin position="88"/>
        <end position="131"/>
    </location>
</feature>
<organism evidence="2 3">
    <name type="scientific">Leptospira bandrabouensis</name>
    <dbReference type="NCBI Taxonomy" id="2484903"/>
    <lineage>
        <taxon>Bacteria</taxon>
        <taxon>Pseudomonadati</taxon>
        <taxon>Spirochaetota</taxon>
        <taxon>Spirochaetia</taxon>
        <taxon>Leptospirales</taxon>
        <taxon>Leptospiraceae</taxon>
        <taxon>Leptospira</taxon>
    </lineage>
</organism>
<protein>
    <recommendedName>
        <fullName evidence="4">Lipoprotein</fullName>
    </recommendedName>
</protein>
<reference evidence="2" key="1">
    <citation type="journal article" date="2019" name="PLoS Negl. Trop. Dis.">
        <title>Revisiting the worldwide diversity of Leptospira species in the environment.</title>
        <authorList>
            <person name="Vincent A.T."/>
            <person name="Schiettekatte O."/>
            <person name="Bourhy P."/>
            <person name="Veyrier F.J."/>
            <person name="Picardeau M."/>
        </authorList>
    </citation>
    <scope>NUCLEOTIDE SEQUENCE [LARGE SCALE GENOMIC DNA]</scope>
    <source>
        <strain evidence="2">201601109</strain>
    </source>
</reference>
<sequence>MERLVCICDPIGMNRTTFSLLFLCVGFLLVFTGCTNSKNYETKSQCMDRCVREQYICALALAPQLDNVSSTTVACVSLYVICYEKCPTSSSSRSTSSSRSSSTSRSGSGSKGGSSSKSGSGSGSSSSGSGN</sequence>
<dbReference type="PROSITE" id="PS51257">
    <property type="entry name" value="PROKAR_LIPOPROTEIN"/>
    <property type="match status" value="1"/>
</dbReference>
<comment type="caution">
    <text evidence="2">The sequence shown here is derived from an EMBL/GenBank/DDBJ whole genome shotgun (WGS) entry which is preliminary data.</text>
</comment>
<evidence type="ECO:0000313" key="3">
    <source>
        <dbReference type="Proteomes" id="UP000297649"/>
    </source>
</evidence>
<dbReference type="Proteomes" id="UP000297649">
    <property type="component" value="Unassembled WGS sequence"/>
</dbReference>